<dbReference type="Pfam" id="PF00266">
    <property type="entry name" value="Aminotran_5"/>
    <property type="match status" value="1"/>
</dbReference>
<reference evidence="3 4" key="1">
    <citation type="journal article" date="2011" name="Stand. Genomic Sci.">
        <title>Complete genome sequence of Treponema succinifaciens type strain (6091).</title>
        <authorList>
            <person name="Han C."/>
            <person name="Gronow S."/>
            <person name="Teshima H."/>
            <person name="Lapidus A."/>
            <person name="Nolan M."/>
            <person name="Lucas S."/>
            <person name="Hammon N."/>
            <person name="Deshpande S."/>
            <person name="Cheng J.F."/>
            <person name="Zeytun A."/>
            <person name="Tapia R."/>
            <person name="Goodwin L."/>
            <person name="Pitluck S."/>
            <person name="Liolios K."/>
            <person name="Pagani I."/>
            <person name="Ivanova N."/>
            <person name="Mavromatis K."/>
            <person name="Mikhailova N."/>
            <person name="Huntemann M."/>
            <person name="Pati A."/>
            <person name="Chen A."/>
            <person name="Palaniappan K."/>
            <person name="Land M."/>
            <person name="Hauser L."/>
            <person name="Brambilla E.M."/>
            <person name="Rohde M."/>
            <person name="Goker M."/>
            <person name="Woyke T."/>
            <person name="Bristow J."/>
            <person name="Eisen J.A."/>
            <person name="Markowitz V."/>
            <person name="Hugenholtz P."/>
            <person name="Kyrpides N.C."/>
            <person name="Klenk H.P."/>
            <person name="Detter J.C."/>
        </authorList>
    </citation>
    <scope>NUCLEOTIDE SEQUENCE [LARGE SCALE GENOMIC DNA]</scope>
    <source>
        <strain evidence="4">ATCC 33096 / DSM 2489 / 6091</strain>
    </source>
</reference>
<dbReference type="EC" id="2.8.1.7" evidence="3"/>
<name>F2NSA4_TRES6</name>
<dbReference type="NCBIfam" id="TIGR01977">
    <property type="entry name" value="am_tr_V_EF2568"/>
    <property type="match status" value="1"/>
</dbReference>
<dbReference type="InterPro" id="IPR000192">
    <property type="entry name" value="Aminotrans_V_dom"/>
</dbReference>
<dbReference type="Gene3D" id="3.40.640.10">
    <property type="entry name" value="Type I PLP-dependent aspartate aminotransferase-like (Major domain)"/>
    <property type="match status" value="1"/>
</dbReference>
<reference evidence="4" key="2">
    <citation type="submission" date="2011-04" db="EMBL/GenBank/DDBJ databases">
        <title>The complete genome of chromosome of Treponema succinifaciens DSM 2489.</title>
        <authorList>
            <person name="Lucas S."/>
            <person name="Copeland A."/>
            <person name="Lapidus A."/>
            <person name="Bruce D."/>
            <person name="Goodwin L."/>
            <person name="Pitluck S."/>
            <person name="Peters L."/>
            <person name="Kyrpides N."/>
            <person name="Mavromatis K."/>
            <person name="Ivanova N."/>
            <person name="Ovchinnikova G."/>
            <person name="Teshima H."/>
            <person name="Detter J.C."/>
            <person name="Tapia R."/>
            <person name="Han C."/>
            <person name="Land M."/>
            <person name="Hauser L."/>
            <person name="Markowitz V."/>
            <person name="Cheng J.-F."/>
            <person name="Hugenholtz P."/>
            <person name="Woyke T."/>
            <person name="Wu D."/>
            <person name="Gronow S."/>
            <person name="Wellnitz S."/>
            <person name="Brambilla E."/>
            <person name="Klenk H.-P."/>
            <person name="Eisen J.A."/>
        </authorList>
    </citation>
    <scope>NUCLEOTIDE SEQUENCE [LARGE SCALE GENOMIC DNA]</scope>
    <source>
        <strain evidence="4">ATCC 33096 / DSM 2489 / 6091</strain>
    </source>
</reference>
<dbReference type="PANTHER" id="PTHR43586">
    <property type="entry name" value="CYSTEINE DESULFURASE"/>
    <property type="match status" value="1"/>
</dbReference>
<dbReference type="SUPFAM" id="SSF53383">
    <property type="entry name" value="PLP-dependent transferases"/>
    <property type="match status" value="1"/>
</dbReference>
<evidence type="ECO:0000259" key="2">
    <source>
        <dbReference type="Pfam" id="PF00266"/>
    </source>
</evidence>
<evidence type="ECO:0000313" key="4">
    <source>
        <dbReference type="Proteomes" id="UP000006852"/>
    </source>
</evidence>
<dbReference type="eggNOG" id="COG0520">
    <property type="taxonomic scope" value="Bacteria"/>
</dbReference>
<evidence type="ECO:0000313" key="3">
    <source>
        <dbReference type="EMBL" id="AEB14540.1"/>
    </source>
</evidence>
<sequence length="386" mass="42412">MSFYFDNAATTFPKPECVYSSMDSFYRKHGGNAGRGQYKLAAESSKIIFETRGFIQKILCSPNKDVIFAPSATVALNMVIQGLLADEKKKTVYISPFEHNSVTRVLHHFEKVGKICVRQLFVSPDFEYDIEKINAQFAEIPPDIVIVSHASNVIGLVAPVLEIFAAAKKYGALTVTDIAQTAGLVPLDVANDLVDFAVFAGHKTLYGPFGIGGFAKNRNVALEPVLFGGTGVDSANQEMPENIPGRYEMGSQNICAVAGLHAAAQWFLQNQDEIRAAEEKNHRRLLEILRQYDFVKIAGPADRFSEKTKCIGVVSTVFDGYAAEDIGNVFDEMEIAVRTGLQCSPLAHKFLGTFPAGTVRFSVGYFTGEEDFCALEKAMGYIEENR</sequence>
<dbReference type="OrthoDB" id="9804366at2"/>
<dbReference type="GeneID" id="302998798"/>
<dbReference type="InterPro" id="IPR015424">
    <property type="entry name" value="PyrdxlP-dep_Trfase"/>
</dbReference>
<keyword evidence="3" id="KW-0808">Transferase</keyword>
<keyword evidence="4" id="KW-1185">Reference proteome</keyword>
<dbReference type="RefSeq" id="WP_013701821.1">
    <property type="nucleotide sequence ID" value="NC_015385.1"/>
</dbReference>
<dbReference type="PANTHER" id="PTHR43586:SF4">
    <property type="entry name" value="ISOPENICILLIN N EPIMERASE"/>
    <property type="match status" value="1"/>
</dbReference>
<dbReference type="Proteomes" id="UP000006852">
    <property type="component" value="Chromosome"/>
</dbReference>
<dbReference type="InterPro" id="IPR015422">
    <property type="entry name" value="PyrdxlP-dep_Trfase_small"/>
</dbReference>
<protein>
    <submittedName>
        <fullName evidence="3">Cysteine desulfurase</fullName>
        <ecNumber evidence="3">2.8.1.7</ecNumber>
    </submittedName>
</protein>
<dbReference type="EMBL" id="CP002631">
    <property type="protein sequence ID" value="AEB14540.1"/>
    <property type="molecule type" value="Genomic_DNA"/>
</dbReference>
<evidence type="ECO:0000256" key="1">
    <source>
        <dbReference type="ARBA" id="ARBA00022898"/>
    </source>
</evidence>
<dbReference type="InterPro" id="IPR015421">
    <property type="entry name" value="PyrdxlP-dep_Trfase_major"/>
</dbReference>
<accession>F2NSA4</accession>
<dbReference type="HOGENOM" id="CLU_003433_2_4_12"/>
<dbReference type="InterPro" id="IPR010969">
    <property type="entry name" value="Cys_dSase-rel_unknwn_funct"/>
</dbReference>
<keyword evidence="1" id="KW-0663">Pyridoxal phosphate</keyword>
<dbReference type="Gene3D" id="3.90.1150.10">
    <property type="entry name" value="Aspartate Aminotransferase, domain 1"/>
    <property type="match status" value="1"/>
</dbReference>
<dbReference type="KEGG" id="tsu:Tresu_1641"/>
<organism evidence="3 4">
    <name type="scientific">Treponema succinifaciens (strain ATCC 33096 / DSM 2489 / 6091)</name>
    <dbReference type="NCBI Taxonomy" id="869209"/>
    <lineage>
        <taxon>Bacteria</taxon>
        <taxon>Pseudomonadati</taxon>
        <taxon>Spirochaetota</taxon>
        <taxon>Spirochaetia</taxon>
        <taxon>Spirochaetales</taxon>
        <taxon>Treponemataceae</taxon>
        <taxon>Treponema</taxon>
    </lineage>
</organism>
<gene>
    <name evidence="3" type="ordered locus">Tresu_1641</name>
</gene>
<dbReference type="GO" id="GO:0031071">
    <property type="term" value="F:cysteine desulfurase activity"/>
    <property type="evidence" value="ECO:0007669"/>
    <property type="project" value="UniProtKB-EC"/>
</dbReference>
<feature type="domain" description="Aminotransferase class V" evidence="2">
    <location>
        <begin position="4"/>
        <end position="371"/>
    </location>
</feature>
<dbReference type="AlphaFoldDB" id="F2NSA4"/>
<proteinExistence type="predicted"/>
<dbReference type="STRING" id="869209.Tresu_1641"/>